<dbReference type="InterPro" id="IPR005843">
    <property type="entry name" value="A-D-PHexomutase_C"/>
</dbReference>
<keyword evidence="11 20" id="KW-0413">Isomerase</keyword>
<organism evidence="20 21">
    <name type="scientific">Streptococcus sanguinis SK1087</name>
    <dbReference type="NCBI Taxonomy" id="888824"/>
    <lineage>
        <taxon>Bacteria</taxon>
        <taxon>Bacillati</taxon>
        <taxon>Bacillota</taxon>
        <taxon>Bacilli</taxon>
        <taxon>Lactobacillales</taxon>
        <taxon>Streptococcaceae</taxon>
        <taxon>Streptococcus</taxon>
    </lineage>
</organism>
<dbReference type="Proteomes" id="UP000003378">
    <property type="component" value="Unassembled WGS sequence"/>
</dbReference>
<dbReference type="GO" id="GO:0008973">
    <property type="term" value="F:phosphopentomutase activity"/>
    <property type="evidence" value="ECO:0007669"/>
    <property type="project" value="TreeGrafter"/>
</dbReference>
<evidence type="ECO:0000256" key="11">
    <source>
        <dbReference type="ARBA" id="ARBA00023235"/>
    </source>
</evidence>
<dbReference type="InterPro" id="IPR016055">
    <property type="entry name" value="A-D-PHexomutase_a/b/a-I/II/III"/>
</dbReference>
<keyword evidence="7" id="KW-0119">Carbohydrate metabolism</keyword>
<evidence type="ECO:0000256" key="12">
    <source>
        <dbReference type="ARBA" id="ARBA00039995"/>
    </source>
</evidence>
<dbReference type="PROSITE" id="PS00710">
    <property type="entry name" value="PGM_PMM"/>
    <property type="match status" value="1"/>
</dbReference>
<evidence type="ECO:0000256" key="14">
    <source>
        <dbReference type="ARBA" id="ARBA00041467"/>
    </source>
</evidence>
<dbReference type="AlphaFoldDB" id="F3SHL3"/>
<evidence type="ECO:0000259" key="18">
    <source>
        <dbReference type="Pfam" id="PF02879"/>
    </source>
</evidence>
<comment type="pathway">
    <text evidence="4">Lipid metabolism.</text>
</comment>
<evidence type="ECO:0000313" key="20">
    <source>
        <dbReference type="EMBL" id="EGG40422.1"/>
    </source>
</evidence>
<evidence type="ECO:0000256" key="10">
    <source>
        <dbReference type="ARBA" id="ARBA00022842"/>
    </source>
</evidence>
<dbReference type="PATRIC" id="fig|888824.3.peg.620"/>
<dbReference type="GO" id="GO:0006166">
    <property type="term" value="P:purine ribonucleoside salvage"/>
    <property type="evidence" value="ECO:0007669"/>
    <property type="project" value="TreeGrafter"/>
</dbReference>
<sequence>MTYQDNFKKWLDYAELPDYLRQDLNSMDEKTKEDAFYTNLEFGTAGMRGLIGAGTNRINIYVVRQATEGLARLIEEKGDEFKKRGVAIAYDSRHFSPEFAFESAAVLAKHGIKSYVFESLRPTPELSFAVRHLGTFAGIMITASHNPAPFNGYKVYGEDGGQMPPHDADALTDYIRAIENPFAIEVADVEAEKTSGLIEVIGDAIDAEYLKEVKDVNINQKLIDEYGKDMKIVYTPLHGTGEMLARRALAQAGFDSVKVVEAQAVADPDFSTVKSPNPESQAAFALAEELGHKVGADVLVATDPDADRVGVEVLQKDGSYLNLSGNQIGAIMAKYILEAHKSAGTLPANAALCKSIVSTDLVTKIAESYGATMFNVLTGFKFIAEKIQEFEEKHNHTYMMGFEESFGYLIKPFVRDKDAIQAVLVVAELAAYYRSRGLTLADGIEEIYKEYGYFAEKTISVTLSGVDGAEQIKAIMAKFRDNGPKDFNATAISVTEDFKAQTSTAADGTVTALTTPPSDVLKYTLDDGSWIAVRPSGTEPKIKFYIAVVGDSNEDAQAKIAAIEAEINAFIK</sequence>
<feature type="domain" description="Alpha-D-phosphohexomutase alpha/beta/alpha" evidence="19">
    <location>
        <begin position="325"/>
        <end position="451"/>
    </location>
</feature>
<dbReference type="RefSeq" id="WP_002918979.1">
    <property type="nucleotide sequence ID" value="NZ_GL883609.1"/>
</dbReference>
<dbReference type="CDD" id="cd05799">
    <property type="entry name" value="PGM2"/>
    <property type="match status" value="1"/>
</dbReference>
<dbReference type="Pfam" id="PF00408">
    <property type="entry name" value="PGM_PMM_IV"/>
    <property type="match status" value="1"/>
</dbReference>
<dbReference type="PRINTS" id="PR00509">
    <property type="entry name" value="PGMPMM"/>
</dbReference>
<dbReference type="SUPFAM" id="SSF55957">
    <property type="entry name" value="Phosphoglucomutase, C-terminal domain"/>
    <property type="match status" value="1"/>
</dbReference>
<gene>
    <name evidence="20" type="primary">pgm</name>
    <name evidence="20" type="ORF">HMPREF9397_0635</name>
</gene>
<comment type="cofactor">
    <cofactor evidence="2">
        <name>Mg(2+)</name>
        <dbReference type="ChEBI" id="CHEBI:18420"/>
    </cofactor>
</comment>
<dbReference type="PANTHER" id="PTHR45745:SF1">
    <property type="entry name" value="PHOSPHOGLUCOMUTASE 2B-RELATED"/>
    <property type="match status" value="1"/>
</dbReference>
<accession>F3SHL3</accession>
<evidence type="ECO:0000256" key="13">
    <source>
        <dbReference type="ARBA" id="ARBA00041398"/>
    </source>
</evidence>
<evidence type="ECO:0000256" key="6">
    <source>
        <dbReference type="ARBA" id="ARBA00012728"/>
    </source>
</evidence>
<keyword evidence="8" id="KW-0597">Phosphoprotein</keyword>
<comment type="catalytic activity">
    <reaction evidence="1">
        <text>alpha-D-glucose 1-phosphate = alpha-D-glucose 6-phosphate</text>
        <dbReference type="Rhea" id="RHEA:23536"/>
        <dbReference type="ChEBI" id="CHEBI:58225"/>
        <dbReference type="ChEBI" id="CHEBI:58601"/>
        <dbReference type="EC" id="5.4.2.2"/>
    </reaction>
</comment>
<dbReference type="Gene3D" id="3.30.310.50">
    <property type="entry name" value="Alpha-D-phosphohexomutase, C-terminal domain"/>
    <property type="match status" value="1"/>
</dbReference>
<evidence type="ECO:0000256" key="9">
    <source>
        <dbReference type="ARBA" id="ARBA00022723"/>
    </source>
</evidence>
<evidence type="ECO:0000256" key="15">
    <source>
        <dbReference type="RuleBase" id="RU004326"/>
    </source>
</evidence>
<dbReference type="GO" id="GO:0006006">
    <property type="term" value="P:glucose metabolic process"/>
    <property type="evidence" value="ECO:0007669"/>
    <property type="project" value="UniProtKB-KW"/>
</dbReference>
<evidence type="ECO:0000256" key="1">
    <source>
        <dbReference type="ARBA" id="ARBA00000443"/>
    </source>
</evidence>
<dbReference type="Gene3D" id="3.40.120.10">
    <property type="entry name" value="Alpha-D-Glucose-1,6-Bisphosphate, subunit A, domain 3"/>
    <property type="match status" value="3"/>
</dbReference>
<dbReference type="GO" id="GO:0004614">
    <property type="term" value="F:phosphoglucomutase activity"/>
    <property type="evidence" value="ECO:0007669"/>
    <property type="project" value="UniProtKB-EC"/>
</dbReference>
<dbReference type="Pfam" id="PF02879">
    <property type="entry name" value="PGM_PMM_II"/>
    <property type="match status" value="1"/>
</dbReference>
<feature type="domain" description="Alpha-D-phosphohexomutase alpha/beta/alpha" evidence="18">
    <location>
        <begin position="225"/>
        <end position="311"/>
    </location>
</feature>
<dbReference type="GO" id="GO:0000287">
    <property type="term" value="F:magnesium ion binding"/>
    <property type="evidence" value="ECO:0007669"/>
    <property type="project" value="InterPro"/>
</dbReference>
<reference evidence="20 21" key="1">
    <citation type="submission" date="2011-03" db="EMBL/GenBank/DDBJ databases">
        <authorList>
            <person name="Muzny D."/>
            <person name="Qin X."/>
            <person name="Deng J."/>
            <person name="Jiang H."/>
            <person name="Liu Y."/>
            <person name="Qu J."/>
            <person name="Song X.-Z."/>
            <person name="Zhang L."/>
            <person name="Thornton R."/>
            <person name="Coyle M."/>
            <person name="Francisco L."/>
            <person name="Jackson L."/>
            <person name="Javaid M."/>
            <person name="Korchina V."/>
            <person name="Kovar C."/>
            <person name="Mata R."/>
            <person name="Mathew T."/>
            <person name="Ngo R."/>
            <person name="Nguyen L."/>
            <person name="Nguyen N."/>
            <person name="Okwuonu G."/>
            <person name="Ongeri F."/>
            <person name="Pham C."/>
            <person name="Simmons D."/>
            <person name="Wilczek-Boney K."/>
            <person name="Hale W."/>
            <person name="Jakkamsetti A."/>
            <person name="Pham P."/>
            <person name="Ruth R."/>
            <person name="San Lucas F."/>
            <person name="Warren J."/>
            <person name="Zhang J."/>
            <person name="Zhao Z."/>
            <person name="Zhou C."/>
            <person name="Zhu D."/>
            <person name="Lee S."/>
            <person name="Bess C."/>
            <person name="Blankenburg K."/>
            <person name="Forbes L."/>
            <person name="Fu Q."/>
            <person name="Gubbala S."/>
            <person name="Hirani K."/>
            <person name="Jayaseelan J.C."/>
            <person name="Lara F."/>
            <person name="Munidasa M."/>
            <person name="Palculict T."/>
            <person name="Patil S."/>
            <person name="Pu L.-L."/>
            <person name="Saada N."/>
            <person name="Tang L."/>
            <person name="Weissenberger G."/>
            <person name="Zhu Y."/>
            <person name="Hemphill L."/>
            <person name="Shang Y."/>
            <person name="Youmans B."/>
            <person name="Ayvaz T."/>
            <person name="Ross M."/>
            <person name="Santibanez J."/>
            <person name="Aqrawi P."/>
            <person name="Gross S."/>
            <person name="Joshi V."/>
            <person name="Fowler G."/>
            <person name="Nazareth L."/>
            <person name="Reid J."/>
            <person name="Worley K."/>
            <person name="Petrosino J."/>
            <person name="Highlander S."/>
            <person name="Gibbs R."/>
        </authorList>
    </citation>
    <scope>NUCLEOTIDE SEQUENCE [LARGE SCALE GENOMIC DNA]</scope>
    <source>
        <strain evidence="20 21">SK1087</strain>
    </source>
</reference>
<evidence type="ECO:0000256" key="7">
    <source>
        <dbReference type="ARBA" id="ARBA00022526"/>
    </source>
</evidence>
<comment type="caution">
    <text evidence="20">The sequence shown here is derived from an EMBL/GenBank/DDBJ whole genome shotgun (WGS) entry which is preliminary data.</text>
</comment>
<proteinExistence type="inferred from homology"/>
<protein>
    <recommendedName>
        <fullName evidence="12">Phosphoglucomutase</fullName>
        <ecNumber evidence="6">5.4.2.2</ecNumber>
    </recommendedName>
    <alternativeName>
        <fullName evidence="14">Alpha-phosphoglucomutase</fullName>
    </alternativeName>
    <alternativeName>
        <fullName evidence="13">Glucose phosphomutase</fullName>
    </alternativeName>
</protein>
<dbReference type="EMBL" id="AFDP01000008">
    <property type="protein sequence ID" value="EGG40422.1"/>
    <property type="molecule type" value="Genomic_DNA"/>
</dbReference>
<dbReference type="InterPro" id="IPR005841">
    <property type="entry name" value="Alpha-D-phosphohexomutase_SF"/>
</dbReference>
<dbReference type="InterPro" id="IPR016066">
    <property type="entry name" value="A-D-PHexomutase_CS"/>
</dbReference>
<comment type="similarity">
    <text evidence="5 15">Belongs to the phosphohexose mutase family.</text>
</comment>
<keyword evidence="10 15" id="KW-0460">Magnesium</keyword>
<name>F3SHL3_STRSA</name>
<comment type="pathway">
    <text evidence="3">Glycolipid metabolism; diglucosyl-diacylglycerol biosynthesis.</text>
</comment>
<evidence type="ECO:0000256" key="8">
    <source>
        <dbReference type="ARBA" id="ARBA00022553"/>
    </source>
</evidence>
<evidence type="ECO:0000259" key="19">
    <source>
        <dbReference type="Pfam" id="PF02880"/>
    </source>
</evidence>
<dbReference type="Pfam" id="PF02878">
    <property type="entry name" value="PGM_PMM_I"/>
    <property type="match status" value="1"/>
</dbReference>
<evidence type="ECO:0000259" key="17">
    <source>
        <dbReference type="Pfam" id="PF02878"/>
    </source>
</evidence>
<evidence type="ECO:0000256" key="2">
    <source>
        <dbReference type="ARBA" id="ARBA00001946"/>
    </source>
</evidence>
<evidence type="ECO:0000313" key="21">
    <source>
        <dbReference type="Proteomes" id="UP000003378"/>
    </source>
</evidence>
<evidence type="ECO:0000256" key="3">
    <source>
        <dbReference type="ARBA" id="ARBA00005164"/>
    </source>
</evidence>
<dbReference type="Pfam" id="PF02880">
    <property type="entry name" value="PGM_PMM_III"/>
    <property type="match status" value="1"/>
</dbReference>
<keyword evidence="9 15" id="KW-0479">Metal-binding</keyword>
<dbReference type="InterPro" id="IPR036900">
    <property type="entry name" value="A-D-PHexomutase_C_sf"/>
</dbReference>
<evidence type="ECO:0000256" key="4">
    <source>
        <dbReference type="ARBA" id="ARBA00005189"/>
    </source>
</evidence>
<dbReference type="PANTHER" id="PTHR45745">
    <property type="entry name" value="PHOSPHOMANNOMUTASE 45A"/>
    <property type="match status" value="1"/>
</dbReference>
<dbReference type="HOGENOM" id="CLU_016950_0_0_9"/>
<dbReference type="EC" id="5.4.2.2" evidence="6"/>
<dbReference type="InterPro" id="IPR005844">
    <property type="entry name" value="A-D-PHexomutase_a/b/a-I"/>
</dbReference>
<feature type="domain" description="Alpha-D-phosphohexomutase C-terminal" evidence="16">
    <location>
        <begin position="509"/>
        <end position="549"/>
    </location>
</feature>
<evidence type="ECO:0000259" key="16">
    <source>
        <dbReference type="Pfam" id="PF00408"/>
    </source>
</evidence>
<keyword evidence="7" id="KW-0313">Glucose metabolism</keyword>
<dbReference type="SUPFAM" id="SSF53738">
    <property type="entry name" value="Phosphoglucomutase, first 3 domains"/>
    <property type="match status" value="3"/>
</dbReference>
<evidence type="ECO:0000256" key="5">
    <source>
        <dbReference type="ARBA" id="ARBA00010231"/>
    </source>
</evidence>
<dbReference type="InterPro" id="IPR005846">
    <property type="entry name" value="A-D-PHexomutase_a/b/a-III"/>
</dbReference>
<dbReference type="InterPro" id="IPR005845">
    <property type="entry name" value="A-D-PHexomutase_a/b/a-II"/>
</dbReference>
<feature type="domain" description="Alpha-D-phosphohexomutase alpha/beta/alpha" evidence="17">
    <location>
        <begin position="41"/>
        <end position="180"/>
    </location>
</feature>